<dbReference type="FunFam" id="2.80.10.50:FF:000015">
    <property type="entry name" value="Fascin"/>
    <property type="match status" value="1"/>
</dbReference>
<comment type="similarity">
    <text evidence="2 6">Belongs to the fascin family.</text>
</comment>
<comment type="subcellular location">
    <subcellularLocation>
        <location evidence="1 6">Cytoplasm</location>
        <location evidence="1 6">Cytoskeleton</location>
    </subcellularLocation>
</comment>
<dbReference type="CDD" id="cd23336">
    <property type="entry name" value="beta-trefoil_FSCN_rpt3"/>
    <property type="match status" value="1"/>
</dbReference>
<accession>T1E1F2</accession>
<dbReference type="Gene3D" id="2.80.10.50">
    <property type="match status" value="4"/>
</dbReference>
<evidence type="ECO:0000256" key="1">
    <source>
        <dbReference type="ARBA" id="ARBA00004245"/>
    </source>
</evidence>
<evidence type="ECO:0000259" key="7">
    <source>
        <dbReference type="Pfam" id="PF06268"/>
    </source>
</evidence>
<proteinExistence type="evidence at transcript level"/>
<dbReference type="InterPro" id="IPR022768">
    <property type="entry name" value="Fascin-like_dom"/>
</dbReference>
<evidence type="ECO:0000256" key="5">
    <source>
        <dbReference type="ARBA" id="ARBA00023212"/>
    </source>
</evidence>
<dbReference type="Pfam" id="PF06268">
    <property type="entry name" value="Fascin"/>
    <property type="match status" value="4"/>
</dbReference>
<dbReference type="PANTHER" id="PTHR10551:SF9">
    <property type="entry name" value="FASCIN-2"/>
    <property type="match status" value="1"/>
</dbReference>
<protein>
    <recommendedName>
        <fullName evidence="6">Fascin</fullName>
    </recommendedName>
</protein>
<dbReference type="PIRSF" id="PIRSF005682">
    <property type="entry name" value="Fascin"/>
    <property type="match status" value="1"/>
</dbReference>
<dbReference type="EMBL" id="GAKU01000015">
    <property type="protein sequence ID" value="JAA92622.1"/>
    <property type="molecule type" value="mRNA"/>
</dbReference>
<evidence type="ECO:0000256" key="2">
    <source>
        <dbReference type="ARBA" id="ARBA00007415"/>
    </source>
</evidence>
<dbReference type="GO" id="GO:0030674">
    <property type="term" value="F:protein-macromolecule adaptor activity"/>
    <property type="evidence" value="ECO:0007669"/>
    <property type="project" value="InterPro"/>
</dbReference>
<feature type="domain" description="Fascin-like" evidence="7">
    <location>
        <begin position="404"/>
        <end position="501"/>
    </location>
</feature>
<dbReference type="GO" id="GO:0007163">
    <property type="term" value="P:establishment or maintenance of cell polarity"/>
    <property type="evidence" value="ECO:0007669"/>
    <property type="project" value="TreeGrafter"/>
</dbReference>
<reference evidence="8" key="1">
    <citation type="submission" date="2013-06" db="EMBL/GenBank/DDBJ databases">
        <title>Reactivating head regrowth in a regeneration deficient planarian species.</title>
        <authorList>
            <person name="Liu S.-Y."/>
            <person name="Brandl H."/>
            <person name="Henry I."/>
            <person name="Rink J."/>
        </authorList>
    </citation>
    <scope>NUCLEOTIDE SEQUENCE</scope>
</reference>
<dbReference type="CDD" id="cd23337">
    <property type="entry name" value="beta-trefoil_FSCN_rpt4"/>
    <property type="match status" value="1"/>
</dbReference>
<dbReference type="SUPFAM" id="SSF50405">
    <property type="entry name" value="Actin-crosslinking proteins"/>
    <property type="match status" value="4"/>
</dbReference>
<dbReference type="InterPro" id="IPR010431">
    <property type="entry name" value="Fascin"/>
</dbReference>
<dbReference type="GO" id="GO:0051017">
    <property type="term" value="P:actin filament bundle assembly"/>
    <property type="evidence" value="ECO:0007669"/>
    <property type="project" value="TreeGrafter"/>
</dbReference>
<keyword evidence="5 6" id="KW-0206">Cytoskeleton</keyword>
<feature type="domain" description="Fascin-like" evidence="7">
    <location>
        <begin position="27"/>
        <end position="132"/>
    </location>
</feature>
<evidence type="ECO:0000313" key="8">
    <source>
        <dbReference type="EMBL" id="JAA92622.1"/>
    </source>
</evidence>
<dbReference type="GO" id="GO:0051015">
    <property type="term" value="F:actin filament binding"/>
    <property type="evidence" value="ECO:0007669"/>
    <property type="project" value="InterPro"/>
</dbReference>
<dbReference type="CDD" id="cd23334">
    <property type="entry name" value="beta-trefoil_FSCN_rpt1"/>
    <property type="match status" value="1"/>
</dbReference>
<dbReference type="CDD" id="cd23335">
    <property type="entry name" value="beta-trefoil_FSCN_rpt2"/>
    <property type="match status" value="1"/>
</dbReference>
<organism evidence="8">
    <name type="scientific">Dendrocoelum lacteum</name>
    <dbReference type="NCBI Taxonomy" id="27895"/>
    <lineage>
        <taxon>Eukaryota</taxon>
        <taxon>Metazoa</taxon>
        <taxon>Spiralia</taxon>
        <taxon>Lophotrochozoa</taxon>
        <taxon>Platyhelminthes</taxon>
        <taxon>Rhabditophora</taxon>
        <taxon>Seriata</taxon>
        <taxon>Tricladida</taxon>
        <taxon>Continenticola</taxon>
        <taxon>Planarioidea</taxon>
        <taxon>Dendrocoelidae</taxon>
        <taxon>Dendrocoelum</taxon>
    </lineage>
</organism>
<dbReference type="AlphaFoldDB" id="T1E1F2"/>
<keyword evidence="3 6" id="KW-0963">Cytoplasm</keyword>
<dbReference type="GO" id="GO:0016477">
    <property type="term" value="P:cell migration"/>
    <property type="evidence" value="ECO:0007669"/>
    <property type="project" value="TreeGrafter"/>
</dbReference>
<keyword evidence="4 6" id="KW-0009">Actin-binding</keyword>
<feature type="domain" description="Fascin-like" evidence="7">
    <location>
        <begin position="145"/>
        <end position="258"/>
    </location>
</feature>
<dbReference type="PANTHER" id="PTHR10551">
    <property type="entry name" value="FASCIN"/>
    <property type="match status" value="1"/>
</dbReference>
<name>T1E1F2_9PLAT</name>
<sequence>MNSNGVNGSAMHTPALIWEMGIVNGAGKFLTAETFGFKINVSATTLKKKQIWTIIPDTVSDHFFIKSHLNKYLSSDKDGKVSCEIEECGKEEQFLIEYCPKGTGKWSFKSAAYGYYFTGSEDRIDCFSKTPSWWSVRLAVHPQMHMQNMKRQRYVRLQDSELRGDQTIPWGYDSLITLEHSPCGRVAICSRDHRYLHREGHVTEEMSEDTVFGLEVRGGATPGMAFKDKEGKYLTLIGNTGTLKSKNKAIGKDELFIMEISFPQVGLKAHNGKYASIKQGMDLYANQADAGEKEIFQFEYQNKPGQWKIRSSDGKYWTVSSVNNGIKATSDGRDASSAFNVESLASGKILLKASNDMFVTSRKLGVMTASGDKADDPENLFQLILLNRPLIIFKSEFGLVGTRNGRIECNMSSYESFELQSVNDGNYNLKVRGDKDVYWKVADDGSIKVDASIPAQQFVILFQSGTHCAILAPNGRYIRGEQNGLMKADSEEINKASLWEF</sequence>
<dbReference type="InterPro" id="IPR024703">
    <property type="entry name" value="Fascin_metazoans"/>
</dbReference>
<dbReference type="InterPro" id="IPR008999">
    <property type="entry name" value="Actin-crosslinking"/>
</dbReference>
<evidence type="ECO:0000256" key="6">
    <source>
        <dbReference type="PIRNR" id="PIRNR005682"/>
    </source>
</evidence>
<dbReference type="FunFam" id="2.80.10.50:FF:000008">
    <property type="entry name" value="Fascin"/>
    <property type="match status" value="1"/>
</dbReference>
<evidence type="ECO:0000256" key="4">
    <source>
        <dbReference type="ARBA" id="ARBA00023203"/>
    </source>
</evidence>
<dbReference type="GO" id="GO:0015629">
    <property type="term" value="C:actin cytoskeleton"/>
    <property type="evidence" value="ECO:0007669"/>
    <property type="project" value="TreeGrafter"/>
</dbReference>
<dbReference type="FunFam" id="2.80.10.50:FF:000010">
    <property type="entry name" value="Fascin"/>
    <property type="match status" value="1"/>
</dbReference>
<dbReference type="GO" id="GO:0005737">
    <property type="term" value="C:cytoplasm"/>
    <property type="evidence" value="ECO:0007669"/>
    <property type="project" value="TreeGrafter"/>
</dbReference>
<feature type="domain" description="Fascin-like" evidence="7">
    <location>
        <begin position="271"/>
        <end position="381"/>
    </location>
</feature>
<evidence type="ECO:0000256" key="3">
    <source>
        <dbReference type="ARBA" id="ARBA00022490"/>
    </source>
</evidence>